<feature type="coiled-coil region" evidence="2">
    <location>
        <begin position="46"/>
        <end position="106"/>
    </location>
</feature>
<feature type="domain" description="Cortactin-binding protein-2 N-terminal" evidence="4">
    <location>
        <begin position="22"/>
        <end position="193"/>
    </location>
</feature>
<feature type="coiled-coil region" evidence="2">
    <location>
        <begin position="426"/>
        <end position="640"/>
    </location>
</feature>
<dbReference type="InterPro" id="IPR050719">
    <property type="entry name" value="Cortactin-Actin_Reg"/>
</dbReference>
<dbReference type="OrthoDB" id="8828111at2759"/>
<keyword evidence="6" id="KW-1185">Reference proteome</keyword>
<evidence type="ECO:0000259" key="4">
    <source>
        <dbReference type="Pfam" id="PF09727"/>
    </source>
</evidence>
<evidence type="ECO:0000313" key="6">
    <source>
        <dbReference type="Proteomes" id="UP000001307"/>
    </source>
</evidence>
<dbReference type="AlphaFoldDB" id="E4XDT9"/>
<evidence type="ECO:0000256" key="3">
    <source>
        <dbReference type="SAM" id="MobiDB-lite"/>
    </source>
</evidence>
<reference evidence="5" key="1">
    <citation type="journal article" date="2010" name="Science">
        <title>Plasticity of animal genome architecture unmasked by rapid evolution of a pelagic tunicate.</title>
        <authorList>
            <person name="Denoeud F."/>
            <person name="Henriet S."/>
            <person name="Mungpakdee S."/>
            <person name="Aury J.M."/>
            <person name="Da Silva C."/>
            <person name="Brinkmann H."/>
            <person name="Mikhaleva J."/>
            <person name="Olsen L.C."/>
            <person name="Jubin C."/>
            <person name="Canestro C."/>
            <person name="Bouquet J.M."/>
            <person name="Danks G."/>
            <person name="Poulain J."/>
            <person name="Campsteijn C."/>
            <person name="Adamski M."/>
            <person name="Cross I."/>
            <person name="Yadetie F."/>
            <person name="Muffato M."/>
            <person name="Louis A."/>
            <person name="Butcher S."/>
            <person name="Tsagkogeorga G."/>
            <person name="Konrad A."/>
            <person name="Singh S."/>
            <person name="Jensen M.F."/>
            <person name="Cong E.H."/>
            <person name="Eikeseth-Otteraa H."/>
            <person name="Noel B."/>
            <person name="Anthouard V."/>
            <person name="Porcel B.M."/>
            <person name="Kachouri-Lafond R."/>
            <person name="Nishino A."/>
            <person name="Ugolini M."/>
            <person name="Chourrout P."/>
            <person name="Nishida H."/>
            <person name="Aasland R."/>
            <person name="Huzurbazar S."/>
            <person name="Westhof E."/>
            <person name="Delsuc F."/>
            <person name="Lehrach H."/>
            <person name="Reinhardt R."/>
            <person name="Weissenbach J."/>
            <person name="Roy S.W."/>
            <person name="Artiguenave F."/>
            <person name="Postlethwait J.H."/>
            <person name="Manak J.R."/>
            <person name="Thompson E.M."/>
            <person name="Jaillon O."/>
            <person name="Du Pasquier L."/>
            <person name="Boudinot P."/>
            <person name="Liberles D.A."/>
            <person name="Volff J.N."/>
            <person name="Philippe H."/>
            <person name="Lenhard B."/>
            <person name="Roest Crollius H."/>
            <person name="Wincker P."/>
            <person name="Chourrout D."/>
        </authorList>
    </citation>
    <scope>NUCLEOTIDE SEQUENCE [LARGE SCALE GENOMIC DNA]</scope>
</reference>
<name>E4XDT9_OIKDI</name>
<keyword evidence="1 2" id="KW-0175">Coiled coil</keyword>
<gene>
    <name evidence="5" type="ORF">GSOID_T00008338001</name>
</gene>
<dbReference type="InParanoid" id="E4XDT9"/>
<protein>
    <recommendedName>
        <fullName evidence="4">Cortactin-binding protein-2 N-terminal domain-containing protein</fullName>
    </recommendedName>
</protein>
<organism evidence="5">
    <name type="scientific">Oikopleura dioica</name>
    <name type="common">Tunicate</name>
    <dbReference type="NCBI Taxonomy" id="34765"/>
    <lineage>
        <taxon>Eukaryota</taxon>
        <taxon>Metazoa</taxon>
        <taxon>Chordata</taxon>
        <taxon>Tunicata</taxon>
        <taxon>Appendicularia</taxon>
        <taxon>Copelata</taxon>
        <taxon>Oikopleuridae</taxon>
        <taxon>Oikopleura</taxon>
    </lineage>
</organism>
<proteinExistence type="predicted"/>
<dbReference type="Proteomes" id="UP000001307">
    <property type="component" value="Unassembled WGS sequence"/>
</dbReference>
<evidence type="ECO:0000256" key="1">
    <source>
        <dbReference type="ARBA" id="ARBA00023054"/>
    </source>
</evidence>
<feature type="coiled-coil region" evidence="2">
    <location>
        <begin position="139"/>
        <end position="173"/>
    </location>
</feature>
<feature type="compositionally biased region" description="Polar residues" evidence="3">
    <location>
        <begin position="845"/>
        <end position="868"/>
    </location>
</feature>
<accession>E4XDT9</accession>
<sequence length="868" mass="99432">MSESSVDPVAKGEKKQKTKQRKLTHDELLRLCSVFEGELQARDKAITILKQQLRQVNTAREALKRDEFINASAKKTSDDEKTGNTVGQLKSIIEHQKDSMRKLKREMCSSEQKHHQLMEEFGKEKRKHQEYMDKSDEFVNLLEADRQKMKLLLEEEKTRYDGMSRSFEKLKKDSGEEIEKLKKFSMLLVEEKQAQNKKDERYLSRLKTAESEIVELEETLETLLKKFENEQEHTVTAQLERGLEELCDKHQQEMEDSLAELEAERKKVADLEDTVETKIAQVKKLKGLHRNLQKTDDQLLVLQEKLEKDGGRADLEEEITQLRAKVAEFENQNSAQADETDIRRQVANELKAMEDLENELDRLRKTALIHKQLERFVEDSMFKLEELGGRFEIEEKKTSEMEVSMADMKRGFSELDSTSANIIIVEEELRKDYRLLEEELKRKSGDSSDKTSLMAVVIAERDELKQKLQDECKRLKTLEEDAIEKSRDFMRSSSRIETDSEEVDSLKSENLEMKSLVVALEDEINALKRSTPVPQKCSKASKNDEISDSEIKLLATEEDLENVKVLLKQEEQKTQKQALQVQMMKDRMFKLEEREEKQIADLKTLLEDEEREKRYFEKALDEATSNLSQLRASAERACKEVQTDDDFIVTRPSSRLGAISPAVHIFDGPASHRIIPGSFKGCNYAAGMSQESLVRPSSIKNHNRIKLPASGEKVHMSFVTEHGQSTTPKTVFKISKDKETGAPFITSSSQESLPKQESKYSSSTSIASDVGKSNEQPSATPQRQKSDTKVERVRKKRSMFEKAATVDPAPTSLSRKNAAKTKQNVPPETEKKEALPQHNIEPQVLATTKNSQIKSVSKSFPSVATDQY</sequence>
<feature type="region of interest" description="Disordered" evidence="3">
    <location>
        <begin position="1"/>
        <end position="22"/>
    </location>
</feature>
<dbReference type="EMBL" id="FN653040">
    <property type="protein sequence ID" value="CBY19328.1"/>
    <property type="molecule type" value="Genomic_DNA"/>
</dbReference>
<feature type="region of interest" description="Disordered" evidence="3">
    <location>
        <begin position="742"/>
        <end position="868"/>
    </location>
</feature>
<evidence type="ECO:0000256" key="2">
    <source>
        <dbReference type="SAM" id="Coils"/>
    </source>
</evidence>
<feature type="compositionally biased region" description="Polar residues" evidence="3">
    <location>
        <begin position="745"/>
        <end position="783"/>
    </location>
</feature>
<dbReference type="PANTHER" id="PTHR23166">
    <property type="entry name" value="FILAMIN/GPBP-INTERACTING PROTEIN"/>
    <property type="match status" value="1"/>
</dbReference>
<feature type="compositionally biased region" description="Polar residues" evidence="3">
    <location>
        <begin position="811"/>
        <end position="826"/>
    </location>
</feature>
<feature type="coiled-coil region" evidence="2">
    <location>
        <begin position="199"/>
        <end position="373"/>
    </location>
</feature>
<dbReference type="InterPro" id="IPR019131">
    <property type="entry name" value="Cortactin-binding_p2_N"/>
</dbReference>
<dbReference type="PANTHER" id="PTHR23166:SF5">
    <property type="entry name" value="CTTNBP2 N-TERMINAL-LIKE PROTEIN"/>
    <property type="match status" value="1"/>
</dbReference>
<dbReference type="Pfam" id="PF09727">
    <property type="entry name" value="CortBP2"/>
    <property type="match status" value="1"/>
</dbReference>
<evidence type="ECO:0000313" key="5">
    <source>
        <dbReference type="EMBL" id="CBY19328.1"/>
    </source>
</evidence>